<feature type="signal peptide" evidence="2">
    <location>
        <begin position="1"/>
        <end position="22"/>
    </location>
</feature>
<dbReference type="Pfam" id="PF13650">
    <property type="entry name" value="Asp_protease_2"/>
    <property type="match status" value="1"/>
</dbReference>
<keyword evidence="2" id="KW-0732">Signal</keyword>
<feature type="chain" id="PRO_5016424483" description="DUF4124 domain-containing protein" evidence="2">
    <location>
        <begin position="23"/>
        <end position="302"/>
    </location>
</feature>
<evidence type="ECO:0000313" key="5">
    <source>
        <dbReference type="Proteomes" id="UP000248168"/>
    </source>
</evidence>
<sequence>MVNAFVKGVVLALVVFPCALFAGDLVQWTDEKGMVHFSDSLDNVPQKFRHHAKQDKFKDKNPQRSSVNSAGGLSSADALILGSMLEAREQPPKLNSFEVPFEAYEGTAQRVIVSVKFNDSVTAPMAIDTGAPGVLISPKLAGQLGIYGSDEGKVLIQAGGIGGSVPALLTFLDKIQVGEARDSFIPATVTRSISGSFEGLLGMHFMSKYSFKIDSVRQVVIFEEIPANSNWPGGRPERWWRDRFKELNSVRAAWKRLVPQEQLWQAQYGPSRFASRQVMEVDKLLEKLDRYASQNSVPQNWR</sequence>
<gene>
    <name evidence="4" type="ORF">NITLEN_10552</name>
</gene>
<evidence type="ECO:0000259" key="3">
    <source>
        <dbReference type="Pfam" id="PF13511"/>
    </source>
</evidence>
<feature type="region of interest" description="Disordered" evidence="1">
    <location>
        <begin position="51"/>
        <end position="71"/>
    </location>
</feature>
<dbReference type="InterPro" id="IPR021109">
    <property type="entry name" value="Peptidase_aspartic_dom_sf"/>
</dbReference>
<feature type="domain" description="DUF4124" evidence="3">
    <location>
        <begin position="13"/>
        <end position="45"/>
    </location>
</feature>
<dbReference type="Proteomes" id="UP000248168">
    <property type="component" value="Unassembled WGS sequence"/>
</dbReference>
<evidence type="ECO:0000256" key="1">
    <source>
        <dbReference type="SAM" id="MobiDB-lite"/>
    </source>
</evidence>
<keyword evidence="5" id="KW-1185">Reference proteome</keyword>
<protein>
    <recommendedName>
        <fullName evidence="3">DUF4124 domain-containing protein</fullName>
    </recommendedName>
</protein>
<evidence type="ECO:0000256" key="2">
    <source>
        <dbReference type="SAM" id="SignalP"/>
    </source>
</evidence>
<reference evidence="5" key="1">
    <citation type="submission" date="2018-04" db="EMBL/GenBank/DDBJ databases">
        <authorList>
            <person name="Lucker S."/>
            <person name="Sakoula D."/>
        </authorList>
    </citation>
    <scope>NUCLEOTIDE SEQUENCE [LARGE SCALE GENOMIC DNA]</scope>
</reference>
<dbReference type="Pfam" id="PF13511">
    <property type="entry name" value="DUF4124"/>
    <property type="match status" value="1"/>
</dbReference>
<dbReference type="SUPFAM" id="SSF50630">
    <property type="entry name" value="Acid proteases"/>
    <property type="match status" value="1"/>
</dbReference>
<evidence type="ECO:0000313" key="4">
    <source>
        <dbReference type="EMBL" id="SPP63466.1"/>
    </source>
</evidence>
<dbReference type="RefSeq" id="WP_181416591.1">
    <property type="nucleotide sequence ID" value="NZ_OUNR01000001.1"/>
</dbReference>
<accession>A0A330L974</accession>
<dbReference type="Gene3D" id="2.40.70.10">
    <property type="entry name" value="Acid Proteases"/>
    <property type="match status" value="1"/>
</dbReference>
<proteinExistence type="predicted"/>
<dbReference type="InterPro" id="IPR034122">
    <property type="entry name" value="Retropepsin-like_bacterial"/>
</dbReference>
<dbReference type="EMBL" id="OUNR01000001">
    <property type="protein sequence ID" value="SPP63466.1"/>
    <property type="molecule type" value="Genomic_DNA"/>
</dbReference>
<dbReference type="CDD" id="cd05483">
    <property type="entry name" value="retropepsin_like_bacteria"/>
    <property type="match status" value="1"/>
</dbReference>
<organism evidence="4 5">
    <name type="scientific">Nitrospira lenta</name>
    <dbReference type="NCBI Taxonomy" id="1436998"/>
    <lineage>
        <taxon>Bacteria</taxon>
        <taxon>Pseudomonadati</taxon>
        <taxon>Nitrospirota</taxon>
        <taxon>Nitrospiria</taxon>
        <taxon>Nitrospirales</taxon>
        <taxon>Nitrospiraceae</taxon>
        <taxon>Nitrospira</taxon>
    </lineage>
</organism>
<dbReference type="AlphaFoldDB" id="A0A330L974"/>
<dbReference type="InterPro" id="IPR025392">
    <property type="entry name" value="DUF4124"/>
</dbReference>
<dbReference type="InParanoid" id="A0A330L974"/>
<name>A0A330L974_9BACT</name>